<feature type="compositionally biased region" description="Basic and acidic residues" evidence="1">
    <location>
        <begin position="560"/>
        <end position="574"/>
    </location>
</feature>
<organism evidence="2 3">
    <name type="scientific">Elysia marginata</name>
    <dbReference type="NCBI Taxonomy" id="1093978"/>
    <lineage>
        <taxon>Eukaryota</taxon>
        <taxon>Metazoa</taxon>
        <taxon>Spiralia</taxon>
        <taxon>Lophotrochozoa</taxon>
        <taxon>Mollusca</taxon>
        <taxon>Gastropoda</taxon>
        <taxon>Heterobranchia</taxon>
        <taxon>Euthyneura</taxon>
        <taxon>Panpulmonata</taxon>
        <taxon>Sacoglossa</taxon>
        <taxon>Placobranchoidea</taxon>
        <taxon>Plakobranchidae</taxon>
        <taxon>Elysia</taxon>
    </lineage>
</organism>
<protein>
    <recommendedName>
        <fullName evidence="4">CCDC66 domain-containing protein</fullName>
    </recommendedName>
</protein>
<evidence type="ECO:0000256" key="1">
    <source>
        <dbReference type="SAM" id="MobiDB-lite"/>
    </source>
</evidence>
<name>A0AAV4I669_9GAST</name>
<evidence type="ECO:0000313" key="3">
    <source>
        <dbReference type="Proteomes" id="UP000762676"/>
    </source>
</evidence>
<dbReference type="AlphaFoldDB" id="A0AAV4I669"/>
<feature type="compositionally biased region" description="Polar residues" evidence="1">
    <location>
        <begin position="1100"/>
        <end position="1110"/>
    </location>
</feature>
<feature type="region of interest" description="Disordered" evidence="1">
    <location>
        <begin position="424"/>
        <end position="451"/>
    </location>
</feature>
<feature type="compositionally biased region" description="Gly residues" evidence="1">
    <location>
        <begin position="581"/>
        <end position="591"/>
    </location>
</feature>
<feature type="compositionally biased region" description="Basic and acidic residues" evidence="1">
    <location>
        <begin position="464"/>
        <end position="481"/>
    </location>
</feature>
<feature type="region of interest" description="Disordered" evidence="1">
    <location>
        <begin position="834"/>
        <end position="955"/>
    </location>
</feature>
<feature type="region of interest" description="Disordered" evidence="1">
    <location>
        <begin position="464"/>
        <end position="818"/>
    </location>
</feature>
<feature type="compositionally biased region" description="Polar residues" evidence="1">
    <location>
        <begin position="788"/>
        <end position="812"/>
    </location>
</feature>
<accession>A0AAV4I669</accession>
<feature type="compositionally biased region" description="Basic and acidic residues" evidence="1">
    <location>
        <begin position="71"/>
        <end position="87"/>
    </location>
</feature>
<feature type="region of interest" description="Disordered" evidence="1">
    <location>
        <begin position="214"/>
        <end position="408"/>
    </location>
</feature>
<feature type="region of interest" description="Disordered" evidence="1">
    <location>
        <begin position="174"/>
        <end position="193"/>
    </location>
</feature>
<feature type="region of interest" description="Disordered" evidence="1">
    <location>
        <begin position="28"/>
        <end position="52"/>
    </location>
</feature>
<feature type="compositionally biased region" description="Basic and acidic residues" evidence="1">
    <location>
        <begin position="246"/>
        <end position="273"/>
    </location>
</feature>
<feature type="non-terminal residue" evidence="2">
    <location>
        <position position="1122"/>
    </location>
</feature>
<feature type="region of interest" description="Disordered" evidence="1">
    <location>
        <begin position="71"/>
        <end position="151"/>
    </location>
</feature>
<feature type="compositionally biased region" description="Polar residues" evidence="1">
    <location>
        <begin position="527"/>
        <end position="545"/>
    </location>
</feature>
<dbReference type="EMBL" id="BMAT01009383">
    <property type="protein sequence ID" value="GFS05395.1"/>
    <property type="molecule type" value="Genomic_DNA"/>
</dbReference>
<evidence type="ECO:0000313" key="2">
    <source>
        <dbReference type="EMBL" id="GFS05395.1"/>
    </source>
</evidence>
<dbReference type="Proteomes" id="UP000762676">
    <property type="component" value="Unassembled WGS sequence"/>
</dbReference>
<feature type="compositionally biased region" description="Basic and acidic residues" evidence="1">
    <location>
        <begin position="174"/>
        <end position="188"/>
    </location>
</feature>
<proteinExistence type="predicted"/>
<reference evidence="2 3" key="1">
    <citation type="journal article" date="2021" name="Elife">
        <title>Chloroplast acquisition without the gene transfer in kleptoplastic sea slugs, Plakobranchus ocellatus.</title>
        <authorList>
            <person name="Maeda T."/>
            <person name="Takahashi S."/>
            <person name="Yoshida T."/>
            <person name="Shimamura S."/>
            <person name="Takaki Y."/>
            <person name="Nagai Y."/>
            <person name="Toyoda A."/>
            <person name="Suzuki Y."/>
            <person name="Arimoto A."/>
            <person name="Ishii H."/>
            <person name="Satoh N."/>
            <person name="Nishiyama T."/>
            <person name="Hasebe M."/>
            <person name="Maruyama T."/>
            <person name="Minagawa J."/>
            <person name="Obokata J."/>
            <person name="Shigenobu S."/>
        </authorList>
    </citation>
    <scope>NUCLEOTIDE SEQUENCE [LARGE SCALE GENOMIC DNA]</scope>
</reference>
<feature type="compositionally biased region" description="Polar residues" evidence="1">
    <location>
        <begin position="883"/>
        <end position="892"/>
    </location>
</feature>
<feature type="compositionally biased region" description="Basic and acidic residues" evidence="1">
    <location>
        <begin position="916"/>
        <end position="933"/>
    </location>
</feature>
<feature type="compositionally biased region" description="Low complexity" evidence="1">
    <location>
        <begin position="112"/>
        <end position="129"/>
    </location>
</feature>
<feature type="compositionally biased region" description="Polar residues" evidence="1">
    <location>
        <begin position="352"/>
        <end position="363"/>
    </location>
</feature>
<sequence length="1122" mass="129628">MTAVDTDIDSFIQQQKAKLANERNILNNDNVVKPGTPIESGLPLTNKGHHDRQRELALQRRQEYNDMLKKKGLGKARDVPRPGHSDPRPPGLNIGNYEDDRKVLDRERQRDYQQYQEQQRAKASSRAQAVENQPNSRAGDRPSGVLDYNSGKFSYQQSRIQLAEERRKEYNDLLRSKREKGKEKKEVEFDSPTIIPFDRAEQDRARLRALEEERRQEYNQVKAKLRERKQQREPTPQDDYGLPVGEYEKQKQKDRDQREYREMLQRQQEEQKRLVLIQEMGVPPEKVPYILDQEKRNLGHQPEPAYDSVQAQEKRVQFESPNLEDRYSYQRRLQSPPPPQQQRHSSPLLDQQYYQSPSPTRALSTAAGHPPWHRDTPPPEQEQGSGKRPKWGPPEPLGPLNLSDVDKIKQDMTEYRRRWFELKGKHLEPGPPRKQWGAPLKLSPRGTLDTDRLILEAQREKEMNEYKESWKRMHGGEEPSPRRAPAPRGVDGPYLGLSDHSRSVPAPAPALQRQSESDEYRRRWQQHHVQGQQPAPYASRTNPKAQNMPAALDTESIIRQVEKEKRELEEKEARQNNNVLVGGGGGRGTNRGGQPPRISGSPAPAVDKDAYKRQWEQQNSQRRAPVHPKEANSNKRDADVPRLDTDALIAEVTAEKLEEENRKLRQERQQLEAAKRAGIEPHKQTPAQRSQRQIESRLAEARREVDDYRSRWKAQNSEEQPPDPEVDKPVRKTIKSALEEDFPLEVQLPQRRHYEEENLMLGSEEHETRREKLRRQRHQDMRDFQAKQVLQSSSPAPSTSVIGSDAGSNSGPSLGRFRNSADYRNYLARQRNQEYNNWLYKRQRDEPSPARAEASPSQLSVYSDARPRWFREETNTGDRLQRETNSITSSGQHPEGSRHTKREVLNSPGGLPVGGYEEHRRKLNDERRKEYMEHRKRKAGQQVSDQNPGASKDGLLIRADPGQVRLQQLREERNKEYNQLLAQKRNLPTPERYGLPREVDEAEDYGLFHNLGAKDKSMPRLGDPPASQLNLTGQDLVDPSIRRGYQPRSLREQTDEYKAATIGSNESDAAKLQKIKERNNEYNQFLASKAERQGQRKAANGSQDQGNTYATIPGLRYSTSAQ</sequence>
<feature type="compositionally biased region" description="Basic and acidic residues" evidence="1">
    <location>
        <begin position="692"/>
        <end position="710"/>
    </location>
</feature>
<keyword evidence="3" id="KW-1185">Reference proteome</keyword>
<evidence type="ECO:0008006" key="4">
    <source>
        <dbReference type="Google" id="ProtNLM"/>
    </source>
</evidence>
<feature type="compositionally biased region" description="Basic and acidic residues" evidence="1">
    <location>
        <begin position="627"/>
        <end position="645"/>
    </location>
</feature>
<feature type="compositionally biased region" description="Basic and acidic residues" evidence="1">
    <location>
        <begin position="606"/>
        <end position="615"/>
    </location>
</feature>
<feature type="compositionally biased region" description="Basic and acidic residues" evidence="1">
    <location>
        <begin position="312"/>
        <end position="328"/>
    </location>
</feature>
<feature type="compositionally biased region" description="Basic and acidic residues" evidence="1">
    <location>
        <begin position="865"/>
        <end position="882"/>
    </location>
</feature>
<comment type="caution">
    <text evidence="2">The sequence shown here is derived from an EMBL/GenBank/DDBJ whole genome shotgun (WGS) entry which is preliminary data.</text>
</comment>
<gene>
    <name evidence="2" type="ORF">ElyMa_004680900</name>
</gene>
<feature type="compositionally biased region" description="Basic and acidic residues" evidence="1">
    <location>
        <begin position="653"/>
        <end position="683"/>
    </location>
</feature>
<feature type="compositionally biased region" description="Basic and acidic residues" evidence="1">
    <location>
        <begin position="895"/>
        <end position="904"/>
    </location>
</feature>
<feature type="compositionally biased region" description="Basic and acidic residues" evidence="1">
    <location>
        <begin position="98"/>
        <end position="111"/>
    </location>
</feature>
<feature type="region of interest" description="Disordered" evidence="1">
    <location>
        <begin position="1090"/>
        <end position="1122"/>
    </location>
</feature>